<organism evidence="2">
    <name type="scientific">termite gut metagenome</name>
    <dbReference type="NCBI Taxonomy" id="433724"/>
    <lineage>
        <taxon>unclassified sequences</taxon>
        <taxon>metagenomes</taxon>
        <taxon>organismal metagenomes</taxon>
    </lineage>
</organism>
<accession>A0A5J4SHJ6</accession>
<dbReference type="NCBIfam" id="NF040569">
    <property type="entry name" value="DUF2007_rel"/>
    <property type="match status" value="1"/>
</dbReference>
<gene>
    <name evidence="2" type="ORF">EZS27_006854</name>
</gene>
<reference evidence="2" key="1">
    <citation type="submission" date="2019-03" db="EMBL/GenBank/DDBJ databases">
        <title>Single cell metagenomics reveals metabolic interactions within the superorganism composed of flagellate Streblomastix strix and complex community of Bacteroidetes bacteria on its surface.</title>
        <authorList>
            <person name="Treitli S.C."/>
            <person name="Kolisko M."/>
            <person name="Husnik F."/>
            <person name="Keeling P."/>
            <person name="Hampl V."/>
        </authorList>
    </citation>
    <scope>NUCLEOTIDE SEQUENCE</scope>
    <source>
        <strain evidence="2">STM</strain>
    </source>
</reference>
<proteinExistence type="predicted"/>
<dbReference type="EMBL" id="SNRY01000164">
    <property type="protein sequence ID" value="KAA6345589.1"/>
    <property type="molecule type" value="Genomic_DNA"/>
</dbReference>
<evidence type="ECO:0000313" key="2">
    <source>
        <dbReference type="EMBL" id="KAA6345589.1"/>
    </source>
</evidence>
<dbReference type="InterPro" id="IPR018551">
    <property type="entry name" value="DUF2007"/>
</dbReference>
<comment type="caution">
    <text evidence="2">The sequence shown here is derived from an EMBL/GenBank/DDBJ whole genome shotgun (WGS) entry which is preliminary data.</text>
</comment>
<dbReference type="Pfam" id="PF09413">
    <property type="entry name" value="DUF2007"/>
    <property type="match status" value="1"/>
</dbReference>
<dbReference type="SUPFAM" id="SSF54913">
    <property type="entry name" value="GlnB-like"/>
    <property type="match status" value="1"/>
</dbReference>
<protein>
    <recommendedName>
        <fullName evidence="1">DUF2007 domain-containing protein</fullName>
    </recommendedName>
</protein>
<evidence type="ECO:0000259" key="1">
    <source>
        <dbReference type="Pfam" id="PF09413"/>
    </source>
</evidence>
<sequence>MKTKKETSLKDIFSGSPWEAEIVKNLLENSGITPILKTGNLGTITPYFNDTTVMVSEEDYKPAIKIIRDRDVSM</sequence>
<name>A0A5J4SHJ6_9ZZZZ</name>
<dbReference type="AlphaFoldDB" id="A0A5J4SHJ6"/>
<feature type="domain" description="DUF2007" evidence="1">
    <location>
        <begin position="13"/>
        <end position="69"/>
    </location>
</feature>
<dbReference type="InterPro" id="IPR011322">
    <property type="entry name" value="N-reg_PII-like_a/b"/>
</dbReference>